<evidence type="ECO:0000313" key="3">
    <source>
        <dbReference type="Proteomes" id="UP000294862"/>
    </source>
</evidence>
<dbReference type="AlphaFoldDB" id="A0A4R2IEX1"/>
<feature type="domain" description="Methyltransferase type 11" evidence="1">
    <location>
        <begin position="48"/>
        <end position="138"/>
    </location>
</feature>
<protein>
    <submittedName>
        <fullName evidence="2">Methyltransferase family protein</fullName>
    </submittedName>
</protein>
<dbReference type="InterPro" id="IPR013216">
    <property type="entry name" value="Methyltransf_11"/>
</dbReference>
<gene>
    <name evidence="2" type="ORF">EV148_101664</name>
</gene>
<dbReference type="EMBL" id="SLWQ01000001">
    <property type="protein sequence ID" value="TCO43243.1"/>
    <property type="molecule type" value="Genomic_DNA"/>
</dbReference>
<dbReference type="CDD" id="cd02440">
    <property type="entry name" value="AdoMet_MTases"/>
    <property type="match status" value="1"/>
</dbReference>
<keyword evidence="3" id="KW-1185">Reference proteome</keyword>
<dbReference type="Proteomes" id="UP000294862">
    <property type="component" value="Unassembled WGS sequence"/>
</dbReference>
<organism evidence="2 3">
    <name type="scientific">Dokdonella fugitiva</name>
    <dbReference type="NCBI Taxonomy" id="328517"/>
    <lineage>
        <taxon>Bacteria</taxon>
        <taxon>Pseudomonadati</taxon>
        <taxon>Pseudomonadota</taxon>
        <taxon>Gammaproteobacteria</taxon>
        <taxon>Lysobacterales</taxon>
        <taxon>Rhodanobacteraceae</taxon>
        <taxon>Dokdonella</taxon>
    </lineage>
</organism>
<accession>A0A4R2IEX1</accession>
<name>A0A4R2IEX1_9GAMM</name>
<evidence type="ECO:0000313" key="2">
    <source>
        <dbReference type="EMBL" id="TCO43243.1"/>
    </source>
</evidence>
<comment type="caution">
    <text evidence="2">The sequence shown here is derived from an EMBL/GenBank/DDBJ whole genome shotgun (WGS) entry which is preliminary data.</text>
</comment>
<dbReference type="GO" id="GO:0032259">
    <property type="term" value="P:methylation"/>
    <property type="evidence" value="ECO:0007669"/>
    <property type="project" value="UniProtKB-KW"/>
</dbReference>
<dbReference type="Pfam" id="PF08241">
    <property type="entry name" value="Methyltransf_11"/>
    <property type="match status" value="1"/>
</dbReference>
<dbReference type="SUPFAM" id="SSF53335">
    <property type="entry name" value="S-adenosyl-L-methionine-dependent methyltransferases"/>
    <property type="match status" value="1"/>
</dbReference>
<dbReference type="GO" id="GO:0008757">
    <property type="term" value="F:S-adenosylmethionine-dependent methyltransferase activity"/>
    <property type="evidence" value="ECO:0007669"/>
    <property type="project" value="InterPro"/>
</dbReference>
<keyword evidence="2" id="KW-0489">Methyltransferase</keyword>
<keyword evidence="2" id="KW-0808">Transferase</keyword>
<dbReference type="InterPro" id="IPR029063">
    <property type="entry name" value="SAM-dependent_MTases_sf"/>
</dbReference>
<reference evidence="2 3" key="1">
    <citation type="journal article" date="2015" name="Stand. Genomic Sci.">
        <title>Genomic Encyclopedia of Bacterial and Archaeal Type Strains, Phase III: the genomes of soil and plant-associated and newly described type strains.</title>
        <authorList>
            <person name="Whitman W.B."/>
            <person name="Woyke T."/>
            <person name="Klenk H.P."/>
            <person name="Zhou Y."/>
            <person name="Lilburn T.G."/>
            <person name="Beck B.J."/>
            <person name="De Vos P."/>
            <person name="Vandamme P."/>
            <person name="Eisen J.A."/>
            <person name="Garrity G."/>
            <person name="Hugenholtz P."/>
            <person name="Kyrpides N.C."/>
        </authorList>
    </citation>
    <scope>NUCLEOTIDE SEQUENCE [LARGE SCALE GENOMIC DNA]</scope>
    <source>
        <strain evidence="2 3">A3</strain>
    </source>
</reference>
<proteinExistence type="predicted"/>
<dbReference type="PANTHER" id="PTHR42912:SF95">
    <property type="entry name" value="METHYLTRANSFERASE TYPE 11 DOMAIN-CONTAINING PROTEIN"/>
    <property type="match status" value="1"/>
</dbReference>
<dbReference type="InterPro" id="IPR050508">
    <property type="entry name" value="Methyltransf_Superfamily"/>
</dbReference>
<dbReference type="PANTHER" id="PTHR42912">
    <property type="entry name" value="METHYLTRANSFERASE"/>
    <property type="match status" value="1"/>
</dbReference>
<dbReference type="Gene3D" id="3.40.50.150">
    <property type="entry name" value="Vaccinia Virus protein VP39"/>
    <property type="match status" value="1"/>
</dbReference>
<sequence>MDEGVNADTREWDYDALAAHYRLRAPYDAAALDALFARLAPDARADCVDVGAGSGRLTAELVARGLRVTAIEPSASMRAIGARDVPGARWIEADAQHCALEDACCSVLTFGSSFNVMPAQVALDLAARLLRPRGALVVLWNHRDLDDPLQQRLQEAIEEHVPGYAHGSRRDDPTATIGADGRFEAAAHIRGRFSHRVRAVDFVEGFRAHATLVRQAGEAMPRVLDAMHRALAGHEVVDVPFTTRIWFARRRAGP</sequence>
<evidence type="ECO:0000259" key="1">
    <source>
        <dbReference type="Pfam" id="PF08241"/>
    </source>
</evidence>